<evidence type="ECO:0008006" key="2">
    <source>
        <dbReference type="Google" id="ProtNLM"/>
    </source>
</evidence>
<sequence length="39" mass="4299">MMDKACYIWSMISQGGYVYVCGDAKGMARDVHISLLTIA</sequence>
<dbReference type="AlphaFoldDB" id="A0A3P6BYY9"/>
<dbReference type="Gene3D" id="3.40.50.80">
    <property type="entry name" value="Nucleotide-binding domain of ferredoxin-NADP reductase (FNR) module"/>
    <property type="match status" value="1"/>
</dbReference>
<proteinExistence type="predicted"/>
<organism evidence="1">
    <name type="scientific">Brassica oleracea</name>
    <name type="common">Wild cabbage</name>
    <dbReference type="NCBI Taxonomy" id="3712"/>
    <lineage>
        <taxon>Eukaryota</taxon>
        <taxon>Viridiplantae</taxon>
        <taxon>Streptophyta</taxon>
        <taxon>Embryophyta</taxon>
        <taxon>Tracheophyta</taxon>
        <taxon>Spermatophyta</taxon>
        <taxon>Magnoliopsida</taxon>
        <taxon>eudicotyledons</taxon>
        <taxon>Gunneridae</taxon>
        <taxon>Pentapetalae</taxon>
        <taxon>rosids</taxon>
        <taxon>malvids</taxon>
        <taxon>Brassicales</taxon>
        <taxon>Brassicaceae</taxon>
        <taxon>Brassiceae</taxon>
        <taxon>Brassica</taxon>
    </lineage>
</organism>
<protein>
    <recommendedName>
        <fullName evidence="2">Oxidoreductase FAD/NAD(P)-binding domain-containing protein</fullName>
    </recommendedName>
</protein>
<accession>A0A3P6BYY9</accession>
<evidence type="ECO:0000313" key="1">
    <source>
        <dbReference type="EMBL" id="VDD00749.1"/>
    </source>
</evidence>
<dbReference type="SUPFAM" id="SSF52343">
    <property type="entry name" value="Ferredoxin reductase-like, C-terminal NADP-linked domain"/>
    <property type="match status" value="1"/>
</dbReference>
<name>A0A3P6BYY9_BRAOL</name>
<gene>
    <name evidence="1" type="ORF">BOLC3T21192H</name>
</gene>
<dbReference type="InterPro" id="IPR039261">
    <property type="entry name" value="FNR_nucleotide-bd"/>
</dbReference>
<dbReference type="EMBL" id="LR031872">
    <property type="protein sequence ID" value="VDD00749.1"/>
    <property type="molecule type" value="Genomic_DNA"/>
</dbReference>
<reference evidence="1" key="1">
    <citation type="submission" date="2018-11" db="EMBL/GenBank/DDBJ databases">
        <authorList>
            <consortium name="Genoscope - CEA"/>
            <person name="William W."/>
        </authorList>
    </citation>
    <scope>NUCLEOTIDE SEQUENCE</scope>
</reference>